<feature type="region of interest" description="Disordered" evidence="2">
    <location>
        <begin position="182"/>
        <end position="230"/>
    </location>
</feature>
<organism evidence="3 4">
    <name type="scientific">Erythroxylum novogranatense</name>
    <dbReference type="NCBI Taxonomy" id="1862640"/>
    <lineage>
        <taxon>Eukaryota</taxon>
        <taxon>Viridiplantae</taxon>
        <taxon>Streptophyta</taxon>
        <taxon>Embryophyta</taxon>
        <taxon>Tracheophyta</taxon>
        <taxon>Spermatophyta</taxon>
        <taxon>Magnoliopsida</taxon>
        <taxon>eudicotyledons</taxon>
        <taxon>Gunneridae</taxon>
        <taxon>Pentapetalae</taxon>
        <taxon>rosids</taxon>
        <taxon>fabids</taxon>
        <taxon>Malpighiales</taxon>
        <taxon>Erythroxylaceae</taxon>
        <taxon>Erythroxylum</taxon>
    </lineage>
</organism>
<comment type="similarity">
    <text evidence="1">Belongs to the IST1 family.</text>
</comment>
<dbReference type="GO" id="GO:0015031">
    <property type="term" value="P:protein transport"/>
    <property type="evidence" value="ECO:0007669"/>
    <property type="project" value="InterPro"/>
</dbReference>
<feature type="compositionally biased region" description="Basic and acidic residues" evidence="2">
    <location>
        <begin position="390"/>
        <end position="401"/>
    </location>
</feature>
<comment type="caution">
    <text evidence="3">The sequence shown here is derived from an EMBL/GenBank/DDBJ whole genome shotgun (WGS) entry which is preliminary data.</text>
</comment>
<dbReference type="Proteomes" id="UP001159364">
    <property type="component" value="Linkage Group LG09"/>
</dbReference>
<evidence type="ECO:0000256" key="2">
    <source>
        <dbReference type="SAM" id="MobiDB-lite"/>
    </source>
</evidence>
<evidence type="ECO:0008006" key="5">
    <source>
        <dbReference type="Google" id="ProtNLM"/>
    </source>
</evidence>
<dbReference type="InterPro" id="IPR042277">
    <property type="entry name" value="IST1-like"/>
</dbReference>
<evidence type="ECO:0000313" key="4">
    <source>
        <dbReference type="Proteomes" id="UP001159364"/>
    </source>
</evidence>
<dbReference type="EMBL" id="JAIWQS010000009">
    <property type="protein sequence ID" value="KAJ8755974.1"/>
    <property type="molecule type" value="Genomic_DNA"/>
</dbReference>
<gene>
    <name evidence="3" type="ORF">K2173_024519</name>
</gene>
<dbReference type="PANTHER" id="PTHR12161:SF60">
    <property type="entry name" value="REGULATOR OF VPS4 ACTIVITY IN THE MVB PATHWAY PROTEIN"/>
    <property type="match status" value="1"/>
</dbReference>
<dbReference type="InterPro" id="IPR005061">
    <property type="entry name" value="Ist1"/>
</dbReference>
<evidence type="ECO:0000256" key="1">
    <source>
        <dbReference type="ARBA" id="ARBA00005536"/>
    </source>
</evidence>
<keyword evidence="4" id="KW-1185">Reference proteome</keyword>
<reference evidence="3 4" key="1">
    <citation type="submission" date="2021-09" db="EMBL/GenBank/DDBJ databases">
        <title>Genomic insights and catalytic innovation underlie evolution of tropane alkaloids biosynthesis.</title>
        <authorList>
            <person name="Wang Y.-J."/>
            <person name="Tian T."/>
            <person name="Huang J.-P."/>
            <person name="Huang S.-X."/>
        </authorList>
    </citation>
    <scope>NUCLEOTIDE SEQUENCE [LARGE SCALE GENOMIC DNA]</scope>
    <source>
        <strain evidence="3">KIB-2018</strain>
        <tissue evidence="3">Leaf</tissue>
    </source>
</reference>
<sequence length="435" mass="49751">MFSGFSKHKFYTKCKSSMKTMKCRMEVLKKKKNTVAKYLKNDMADLIRNGFDYNAYCRAEGLMVELKIIEAYDLIEKFCGCISNHLSAMNNQRECPEECKEAVQSLIYATARVPEFPELKNLRTLFNDRYGTSEKLVNKEFMEKLNPKSATKDMKFQLMHDIAQEFSVEWNPKSLEQELFKAPLTRSSTDQEDLREHESPENGHKLDENPKMDIQKGTKEGEEREHELTKIRNESFSRRYGLDFKSRVEKVKVLFLSKRNETEAPSGARKIGVSEDYTTSSSLSSLKTEAENAETDVEESLKSSSSNGETQQDDSDVESKPKPRSVRRRPSNLSKYQALEETFSVESPLKRASGTENSNDVEKPLKPPLKRASGPENLNGVCGTRSPRATKSDKFEPEQRKTHARAASDMTRRYVHPNLPDCDELADRISFLKGI</sequence>
<feature type="compositionally biased region" description="Basic and acidic residues" evidence="2">
    <location>
        <begin position="192"/>
        <end position="230"/>
    </location>
</feature>
<dbReference type="PANTHER" id="PTHR12161">
    <property type="entry name" value="IST1 FAMILY MEMBER"/>
    <property type="match status" value="1"/>
</dbReference>
<dbReference type="AlphaFoldDB" id="A0AAV8SVC4"/>
<proteinExistence type="inferred from homology"/>
<name>A0AAV8SVC4_9ROSI</name>
<dbReference type="Pfam" id="PF03398">
    <property type="entry name" value="Ist1"/>
    <property type="match status" value="1"/>
</dbReference>
<protein>
    <recommendedName>
        <fullName evidence="5">Regulator of Vps4 activity in the MVB pathway protein</fullName>
    </recommendedName>
</protein>
<feature type="region of interest" description="Disordered" evidence="2">
    <location>
        <begin position="261"/>
        <end position="419"/>
    </location>
</feature>
<dbReference type="Gene3D" id="1.20.1260.60">
    <property type="entry name" value="Vacuolar protein sorting-associated protein Ist1"/>
    <property type="match status" value="1"/>
</dbReference>
<evidence type="ECO:0000313" key="3">
    <source>
        <dbReference type="EMBL" id="KAJ8755974.1"/>
    </source>
</evidence>
<accession>A0AAV8SVC4</accession>
<dbReference type="FunFam" id="1.20.1260.60:FF:000002">
    <property type="entry name" value="Vacuolar protein sorting-associated protein IST1"/>
    <property type="match status" value="1"/>
</dbReference>